<evidence type="ECO:0000256" key="2">
    <source>
        <dbReference type="SAM" id="SignalP"/>
    </source>
</evidence>
<feature type="compositionally biased region" description="Pro residues" evidence="1">
    <location>
        <begin position="48"/>
        <end position="68"/>
    </location>
</feature>
<proteinExistence type="evidence at transcript level"/>
<reference evidence="3" key="2">
    <citation type="journal article" date="2006" name="Insect Biochem. Mol. Biol.">
        <title>An annotated catalog of salivary gland transcripts from Ixodes scapularis ticks.</title>
        <authorList>
            <person name="Ribeiro J.M."/>
            <person name="Alarcon-Chaidez F."/>
            <person name="Francischetti I.M."/>
            <person name="Mans B.J."/>
            <person name="Mather T.N."/>
            <person name="Valenzuela J.G."/>
            <person name="Wikel S.K."/>
        </authorList>
    </citation>
    <scope>NUCLEOTIDE SEQUENCE</scope>
    <source>
        <strain evidence="3">IS-6-12-J-cluster-307</strain>
        <tissue evidence="3">Salivary glands</tissue>
    </source>
</reference>
<dbReference type="EMBL" id="DQ065925">
    <property type="protein sequence ID" value="AAY66562.1"/>
    <property type="molecule type" value="mRNA"/>
</dbReference>
<evidence type="ECO:0000256" key="1">
    <source>
        <dbReference type="SAM" id="MobiDB-lite"/>
    </source>
</evidence>
<keyword evidence="2" id="KW-0732">Signal</keyword>
<reference evidence="3" key="1">
    <citation type="submission" date="2005-05" db="EMBL/GenBank/DDBJ databases">
        <authorList>
            <person name="Tseng H.-P."/>
            <person name="Hseu T.-H."/>
            <person name="Buhler D.R."/>
            <person name="Wang W.-D."/>
            <person name="Tsai H.-L."/>
            <person name="Hu C.-H."/>
        </authorList>
    </citation>
    <scope>NUCLEOTIDE SEQUENCE</scope>
    <source>
        <strain evidence="3">IS-6-12-J-cluster-307</strain>
        <tissue evidence="3">Salivary glands</tissue>
    </source>
</reference>
<accession>Q4PN48</accession>
<feature type="compositionally biased region" description="Pro residues" evidence="1">
    <location>
        <begin position="29"/>
        <end position="40"/>
    </location>
</feature>
<evidence type="ECO:0000313" key="3">
    <source>
        <dbReference type="EMBL" id="AAY66562.1"/>
    </source>
</evidence>
<feature type="chain" id="PRO_5004241592" evidence="2">
    <location>
        <begin position="20"/>
        <end position="100"/>
    </location>
</feature>
<organism evidence="3">
    <name type="scientific">Ixodes scapularis</name>
    <name type="common">Black-legged tick</name>
    <name type="synonym">Deer tick</name>
    <dbReference type="NCBI Taxonomy" id="6945"/>
    <lineage>
        <taxon>Eukaryota</taxon>
        <taxon>Metazoa</taxon>
        <taxon>Ecdysozoa</taxon>
        <taxon>Arthropoda</taxon>
        <taxon>Chelicerata</taxon>
        <taxon>Arachnida</taxon>
        <taxon>Acari</taxon>
        <taxon>Parasitiformes</taxon>
        <taxon>Ixodida</taxon>
        <taxon>Ixodoidea</taxon>
        <taxon>Ixodidae</taxon>
        <taxon>Ixodinae</taxon>
        <taxon>Ixodes</taxon>
    </lineage>
</organism>
<protein>
    <submittedName>
        <fullName evidence="3">Putative secreted salivary protein</fullName>
    </submittedName>
</protein>
<dbReference type="AlphaFoldDB" id="Q4PN48"/>
<sequence>MKATLMAICFLAAVAFTMGESWGSSTPCTSPPGEPCPPGQGPQGPSSSPRPYPPGPGSAPSPQPPQDNSPPGRSKCKIGKTLAGKSCANSDLSEKYLILR</sequence>
<feature type="region of interest" description="Disordered" evidence="1">
    <location>
        <begin position="21"/>
        <end position="77"/>
    </location>
</feature>
<feature type="signal peptide" evidence="2">
    <location>
        <begin position="1"/>
        <end position="19"/>
    </location>
</feature>
<name>Q4PN48_IXOSC</name>